<dbReference type="HAMAP" id="MF_01966">
    <property type="entry name" value="NADHX_epimerase"/>
    <property type="match status" value="1"/>
</dbReference>
<comment type="catalytic activity">
    <reaction evidence="15 17 19">
        <text>(6S)-NADHX + ADP = AMP + phosphate + NADH + H(+)</text>
        <dbReference type="Rhea" id="RHEA:32223"/>
        <dbReference type="ChEBI" id="CHEBI:15378"/>
        <dbReference type="ChEBI" id="CHEBI:43474"/>
        <dbReference type="ChEBI" id="CHEBI:57945"/>
        <dbReference type="ChEBI" id="CHEBI:64074"/>
        <dbReference type="ChEBI" id="CHEBI:456215"/>
        <dbReference type="ChEBI" id="CHEBI:456216"/>
        <dbReference type="EC" id="4.2.1.136"/>
    </reaction>
</comment>
<evidence type="ECO:0000256" key="8">
    <source>
        <dbReference type="ARBA" id="ARBA00022857"/>
    </source>
</evidence>
<evidence type="ECO:0000256" key="12">
    <source>
        <dbReference type="ARBA" id="ARBA00023239"/>
    </source>
</evidence>
<dbReference type="EC" id="4.2.1.136" evidence="19"/>
<dbReference type="GO" id="GO:0046496">
    <property type="term" value="P:nicotinamide nucleotide metabolic process"/>
    <property type="evidence" value="ECO:0007669"/>
    <property type="project" value="UniProtKB-UniRule"/>
</dbReference>
<feature type="binding site" evidence="18">
    <location>
        <position position="166"/>
    </location>
    <ligand>
        <name>(6S)-NADPHX</name>
        <dbReference type="ChEBI" id="CHEBI:64076"/>
    </ligand>
</feature>
<dbReference type="Gene3D" id="3.40.50.10260">
    <property type="entry name" value="YjeF N-terminal domain"/>
    <property type="match status" value="1"/>
</dbReference>
<dbReference type="OrthoDB" id="9806925at2"/>
<evidence type="ECO:0000259" key="20">
    <source>
        <dbReference type="PROSITE" id="PS51383"/>
    </source>
</evidence>
<dbReference type="PROSITE" id="PS51385">
    <property type="entry name" value="YJEF_N"/>
    <property type="match status" value="1"/>
</dbReference>
<keyword evidence="9 18" id="KW-0630">Potassium</keyword>
<evidence type="ECO:0000256" key="4">
    <source>
        <dbReference type="ARBA" id="ARBA00009524"/>
    </source>
</evidence>
<feature type="domain" description="YjeF C-terminal" evidence="20">
    <location>
        <begin position="233"/>
        <end position="503"/>
    </location>
</feature>
<gene>
    <name evidence="18" type="primary">nnrE</name>
    <name evidence="17" type="synonym">nnrD</name>
    <name evidence="22" type="ORF">DN062_14290</name>
</gene>
<evidence type="ECO:0000256" key="15">
    <source>
        <dbReference type="ARBA" id="ARBA00048238"/>
    </source>
</evidence>
<feature type="binding site" evidence="18">
    <location>
        <begin position="66"/>
        <end position="70"/>
    </location>
    <ligand>
        <name>(6S)-NADPHX</name>
        <dbReference type="ChEBI" id="CHEBI:64076"/>
    </ligand>
</feature>
<keyword evidence="11 18" id="KW-0413">Isomerase</keyword>
<feature type="binding site" evidence="17">
    <location>
        <position position="268"/>
    </location>
    <ligand>
        <name>(6S)-NADPHX</name>
        <dbReference type="ChEBI" id="CHEBI:64076"/>
    </ligand>
</feature>
<keyword evidence="8 17" id="KW-0521">NADP</keyword>
<evidence type="ECO:0000256" key="11">
    <source>
        <dbReference type="ARBA" id="ARBA00023235"/>
    </source>
</evidence>
<dbReference type="NCBIfam" id="TIGR00196">
    <property type="entry name" value="yjeF_cterm"/>
    <property type="match status" value="1"/>
</dbReference>
<dbReference type="GO" id="GO:0046872">
    <property type="term" value="F:metal ion binding"/>
    <property type="evidence" value="ECO:0007669"/>
    <property type="project" value="UniProtKB-UniRule"/>
</dbReference>
<dbReference type="InterPro" id="IPR030677">
    <property type="entry name" value="Nnr"/>
</dbReference>
<accession>A0A364NJ48</accession>
<dbReference type="InterPro" id="IPR036652">
    <property type="entry name" value="YjeF_N_dom_sf"/>
</dbReference>
<feature type="binding site" evidence="17">
    <location>
        <position position="378"/>
    </location>
    <ligand>
        <name>(6S)-NADPHX</name>
        <dbReference type="ChEBI" id="CHEBI:64076"/>
    </ligand>
</feature>
<keyword evidence="5 18" id="KW-0479">Metal-binding</keyword>
<comment type="function">
    <text evidence="14 19">Bifunctional enzyme that catalyzes the epimerization of the S- and R-forms of NAD(P)HX and the dehydration of the S-form of NAD(P)HX at the expense of ADP, which is converted to AMP. This allows the repair of both epimers of NAD(P)HX, a damaged form of NAD(P)H that is a result of enzymatic or heat-dependent hydration.</text>
</comment>
<comment type="subunit">
    <text evidence="17">Homotetramer.</text>
</comment>
<dbReference type="Proteomes" id="UP000250744">
    <property type="component" value="Unassembled WGS sequence"/>
</dbReference>
<protein>
    <recommendedName>
        <fullName evidence="19">Bifunctional NAD(P)H-hydrate repair enzyme</fullName>
    </recommendedName>
    <alternativeName>
        <fullName evidence="19">Nicotinamide nucleotide repair protein</fullName>
    </alternativeName>
    <domain>
        <recommendedName>
            <fullName evidence="19">ADP-dependent (S)-NAD(P)H-hydrate dehydratase</fullName>
            <ecNumber evidence="19">4.2.1.136</ecNumber>
        </recommendedName>
        <alternativeName>
            <fullName evidence="19">ADP-dependent NAD(P)HX dehydratase</fullName>
        </alternativeName>
    </domain>
    <domain>
        <recommendedName>
            <fullName evidence="19">NAD(P)H-hydrate epimerase</fullName>
            <ecNumber evidence="19">5.1.99.6</ecNumber>
        </recommendedName>
    </domain>
</protein>
<feature type="domain" description="YjeF N-terminal" evidence="21">
    <location>
        <begin position="18"/>
        <end position="223"/>
    </location>
</feature>
<feature type="binding site" evidence="18">
    <location>
        <position position="169"/>
    </location>
    <ligand>
        <name>K(+)</name>
        <dbReference type="ChEBI" id="CHEBI:29103"/>
    </ligand>
</feature>
<dbReference type="GO" id="GO:0052856">
    <property type="term" value="F:NAD(P)HX epimerase activity"/>
    <property type="evidence" value="ECO:0007669"/>
    <property type="project" value="UniProtKB-UniRule"/>
</dbReference>
<comment type="catalytic activity">
    <reaction evidence="1 18 19">
        <text>(6R)-NADHX = (6S)-NADHX</text>
        <dbReference type="Rhea" id="RHEA:32215"/>
        <dbReference type="ChEBI" id="CHEBI:64074"/>
        <dbReference type="ChEBI" id="CHEBI:64075"/>
        <dbReference type="EC" id="5.1.99.6"/>
    </reaction>
</comment>
<feature type="binding site" evidence="17">
    <location>
        <position position="329"/>
    </location>
    <ligand>
        <name>(6S)-NADPHX</name>
        <dbReference type="ChEBI" id="CHEBI:64076"/>
    </ligand>
</feature>
<dbReference type="PANTHER" id="PTHR12592:SF0">
    <property type="entry name" value="ATP-DEPENDENT (S)-NAD(P)H-HYDRATE DEHYDRATASE"/>
    <property type="match status" value="1"/>
</dbReference>
<keyword evidence="13" id="KW-0511">Multifunctional enzyme</keyword>
<keyword evidence="12 17" id="KW-0456">Lyase</keyword>
<evidence type="ECO:0000256" key="13">
    <source>
        <dbReference type="ARBA" id="ARBA00023268"/>
    </source>
</evidence>
<dbReference type="NCBIfam" id="TIGR00197">
    <property type="entry name" value="yjeF_nterm"/>
    <property type="match status" value="1"/>
</dbReference>
<dbReference type="CDD" id="cd01171">
    <property type="entry name" value="YXKO-related"/>
    <property type="match status" value="1"/>
</dbReference>
<comment type="caution">
    <text evidence="18">Lacks conserved residue(s) required for the propagation of feature annotation.</text>
</comment>
<dbReference type="Pfam" id="PF03853">
    <property type="entry name" value="YjeF_N"/>
    <property type="match status" value="1"/>
</dbReference>
<keyword evidence="23" id="KW-1185">Reference proteome</keyword>
<evidence type="ECO:0000259" key="21">
    <source>
        <dbReference type="PROSITE" id="PS51385"/>
    </source>
</evidence>
<keyword evidence="6 17" id="KW-0547">Nucleotide-binding</keyword>
<feature type="binding site" evidence="17">
    <location>
        <position position="444"/>
    </location>
    <ligand>
        <name>(6S)-NADPHX</name>
        <dbReference type="ChEBI" id="CHEBI:64076"/>
    </ligand>
</feature>
<dbReference type="Gene3D" id="3.40.1190.20">
    <property type="match status" value="1"/>
</dbReference>
<comment type="similarity">
    <text evidence="18">Belongs to the NnrE/AIBP family.</text>
</comment>
<evidence type="ECO:0000313" key="23">
    <source>
        <dbReference type="Proteomes" id="UP000250744"/>
    </source>
</evidence>
<dbReference type="AlphaFoldDB" id="A0A364NJ48"/>
<dbReference type="SUPFAM" id="SSF64153">
    <property type="entry name" value="YjeF N-terminal domain-like"/>
    <property type="match status" value="1"/>
</dbReference>
<evidence type="ECO:0000256" key="2">
    <source>
        <dbReference type="ARBA" id="ARBA00000909"/>
    </source>
</evidence>
<dbReference type="InterPro" id="IPR029056">
    <property type="entry name" value="Ribokinase-like"/>
</dbReference>
<dbReference type="HAMAP" id="MF_01965">
    <property type="entry name" value="NADHX_dehydratase"/>
    <property type="match status" value="1"/>
</dbReference>
<sequence>MSAQRTRLPNTLYTAEQCRALDHTAITEYGIPGFRLMQRAGHAVFAEIRRRWPEMSRLTLVCGTGNNGGDGLIVAGLAFQQGWQVQVLTLGVTPYHEQLQGEALQACEWANALGVVTRPWSTAVEFTGELVVDAILGTGIQGEVRGAVREAIAKINACHRPVVSVDIPSGLCSDSGKCMGETVKASVTLTFIGLKQGLLTHQGPDVRGELLFDSLMVPDDLYEQIPVSGFRTDADDLSELLPARPLSAHKGHYGHVLVVGGDHGMGGAAIMAAEAALRSGSGLVSLATRSSHVSAALSRVPEAMVLGVDVSARLQSMLDRASVVVLGPGLGSGAWADQLAQKVMSSLHPSVIDADALKYLQPYRHSPTQTRARVLTPHPGEAAQLLGCSISDVQDNRFDAVRLLYERFGGVIVLKGAGTVIFDGDVVHVCTEGNPGMASGGMGDVLSGIIAGFLAQGLSPVDAARLGVYTHARSADLCALQSGQRGLRATDLFNQIKYVVNGLELGERV</sequence>
<name>A0A364NJ48_9GAMM</name>
<evidence type="ECO:0000256" key="10">
    <source>
        <dbReference type="ARBA" id="ARBA00023027"/>
    </source>
</evidence>
<dbReference type="EC" id="5.1.99.6" evidence="19"/>
<feature type="binding site" evidence="18">
    <location>
        <begin position="137"/>
        <end position="143"/>
    </location>
    <ligand>
        <name>(6S)-NADPHX</name>
        <dbReference type="ChEBI" id="CHEBI:64076"/>
    </ligand>
</feature>
<evidence type="ECO:0000256" key="9">
    <source>
        <dbReference type="ARBA" id="ARBA00022958"/>
    </source>
</evidence>
<comment type="catalytic activity">
    <reaction evidence="2 18 19">
        <text>(6R)-NADPHX = (6S)-NADPHX</text>
        <dbReference type="Rhea" id="RHEA:32227"/>
        <dbReference type="ChEBI" id="CHEBI:64076"/>
        <dbReference type="ChEBI" id="CHEBI:64077"/>
        <dbReference type="EC" id="5.1.99.6"/>
    </reaction>
</comment>
<feature type="binding site" evidence="18">
    <location>
        <position position="67"/>
    </location>
    <ligand>
        <name>K(+)</name>
        <dbReference type="ChEBI" id="CHEBI:29103"/>
    </ligand>
</feature>
<dbReference type="PIRSF" id="PIRSF017184">
    <property type="entry name" value="Nnr"/>
    <property type="match status" value="1"/>
</dbReference>
<feature type="binding site" evidence="17">
    <location>
        <position position="443"/>
    </location>
    <ligand>
        <name>AMP</name>
        <dbReference type="ChEBI" id="CHEBI:456215"/>
    </ligand>
</feature>
<evidence type="ECO:0000256" key="7">
    <source>
        <dbReference type="ARBA" id="ARBA00022840"/>
    </source>
</evidence>
<comment type="similarity">
    <text evidence="17">Belongs to the NnrD/CARKD family.</text>
</comment>
<dbReference type="EMBL" id="QKRX01000012">
    <property type="protein sequence ID" value="RAU17083.1"/>
    <property type="molecule type" value="Genomic_DNA"/>
</dbReference>
<organism evidence="22 23">
    <name type="scientific">Nitrincola tibetensis</name>
    <dbReference type="NCBI Taxonomy" id="2219697"/>
    <lineage>
        <taxon>Bacteria</taxon>
        <taxon>Pseudomonadati</taxon>
        <taxon>Pseudomonadota</taxon>
        <taxon>Gammaproteobacteria</taxon>
        <taxon>Oceanospirillales</taxon>
        <taxon>Oceanospirillaceae</taxon>
        <taxon>Nitrincola</taxon>
    </lineage>
</organism>
<dbReference type="InterPro" id="IPR017953">
    <property type="entry name" value="Carbohydrate_kinase_pred_CS"/>
</dbReference>
<dbReference type="GO" id="GO:0005524">
    <property type="term" value="F:ATP binding"/>
    <property type="evidence" value="ECO:0007669"/>
    <property type="project" value="UniProtKB-UniRule"/>
</dbReference>
<evidence type="ECO:0000256" key="3">
    <source>
        <dbReference type="ARBA" id="ARBA00006001"/>
    </source>
</evidence>
<evidence type="ECO:0000256" key="19">
    <source>
        <dbReference type="PIRNR" id="PIRNR017184"/>
    </source>
</evidence>
<keyword evidence="7 17" id="KW-0067">ATP-binding</keyword>
<reference evidence="22 23" key="1">
    <citation type="submission" date="2018-06" db="EMBL/GenBank/DDBJ databases">
        <title>Nitrincola tibetense sp. nov., isolated from Lake XuguoCo on Tibetan Plateau.</title>
        <authorList>
            <person name="Xing P."/>
        </authorList>
    </citation>
    <scope>NUCLEOTIDE SEQUENCE [LARGE SCALE GENOMIC DNA]</scope>
    <source>
        <strain evidence="23">xg18</strain>
    </source>
</reference>
<evidence type="ECO:0000256" key="6">
    <source>
        <dbReference type="ARBA" id="ARBA00022741"/>
    </source>
</evidence>
<dbReference type="PANTHER" id="PTHR12592">
    <property type="entry name" value="ATP-DEPENDENT (S)-NAD(P)H-HYDRATE DEHYDRATASE FAMILY MEMBER"/>
    <property type="match status" value="1"/>
</dbReference>
<feature type="binding site" evidence="18">
    <location>
        <position position="133"/>
    </location>
    <ligand>
        <name>K(+)</name>
        <dbReference type="ChEBI" id="CHEBI:29103"/>
    </ligand>
</feature>
<dbReference type="GO" id="GO:0052855">
    <property type="term" value="F:ADP-dependent NAD(P)H-hydrate dehydratase activity"/>
    <property type="evidence" value="ECO:0007669"/>
    <property type="project" value="UniProtKB-UniRule"/>
</dbReference>
<comment type="similarity">
    <text evidence="3 19">In the N-terminal section; belongs to the NnrE/AIBP family.</text>
</comment>
<dbReference type="SUPFAM" id="SSF53613">
    <property type="entry name" value="Ribokinase-like"/>
    <property type="match status" value="1"/>
</dbReference>
<comment type="cofactor">
    <cofactor evidence="17">
        <name>Mg(2+)</name>
        <dbReference type="ChEBI" id="CHEBI:18420"/>
    </cofactor>
</comment>
<proteinExistence type="inferred from homology"/>
<feature type="binding site" evidence="17">
    <location>
        <begin position="415"/>
        <end position="419"/>
    </location>
    <ligand>
        <name>AMP</name>
        <dbReference type="ChEBI" id="CHEBI:456215"/>
    </ligand>
</feature>
<dbReference type="GO" id="GO:0110051">
    <property type="term" value="P:metabolite repair"/>
    <property type="evidence" value="ECO:0007669"/>
    <property type="project" value="TreeGrafter"/>
</dbReference>
<evidence type="ECO:0000256" key="1">
    <source>
        <dbReference type="ARBA" id="ARBA00000013"/>
    </source>
</evidence>
<dbReference type="InterPro" id="IPR004443">
    <property type="entry name" value="YjeF_N_dom"/>
</dbReference>
<evidence type="ECO:0000256" key="16">
    <source>
        <dbReference type="ARBA" id="ARBA00049209"/>
    </source>
</evidence>
<comment type="catalytic activity">
    <reaction evidence="16 17 19">
        <text>(6S)-NADPHX + ADP = AMP + phosphate + NADPH + H(+)</text>
        <dbReference type="Rhea" id="RHEA:32235"/>
        <dbReference type="ChEBI" id="CHEBI:15378"/>
        <dbReference type="ChEBI" id="CHEBI:43474"/>
        <dbReference type="ChEBI" id="CHEBI:57783"/>
        <dbReference type="ChEBI" id="CHEBI:64076"/>
        <dbReference type="ChEBI" id="CHEBI:456215"/>
        <dbReference type="ChEBI" id="CHEBI:456216"/>
        <dbReference type="EC" id="4.2.1.136"/>
    </reaction>
</comment>
<keyword evidence="10 17" id="KW-0520">NAD</keyword>
<dbReference type="PROSITE" id="PS51383">
    <property type="entry name" value="YJEF_C_3"/>
    <property type="match status" value="1"/>
</dbReference>
<dbReference type="PROSITE" id="PS01050">
    <property type="entry name" value="YJEF_C_2"/>
    <property type="match status" value="1"/>
</dbReference>
<evidence type="ECO:0000256" key="18">
    <source>
        <dbReference type="HAMAP-Rule" id="MF_01966"/>
    </source>
</evidence>
<comment type="function">
    <text evidence="18">Catalyzes the epimerization of the S- and R-forms of NAD(P)HX, a damaged form of NAD(P)H that is a result of enzymatic or heat-dependent hydration. This is a prerequisite for the S-specific NAD(P)H-hydrate dehydratase to allow the repair of both epimers of NAD(P)HX.</text>
</comment>
<comment type="function">
    <text evidence="17">Catalyzes the dehydration of the S-form of NAD(P)HX at the expense of ADP, which is converted to AMP. Together with NAD(P)HX epimerase, which catalyzes the epimerization of the S- and R-forms, the enzyme allows the repair of both epimers of NAD(P)HX, a damaged form of NAD(P)H that is a result of enzymatic or heat-dependent hydration.</text>
</comment>
<evidence type="ECO:0000313" key="22">
    <source>
        <dbReference type="EMBL" id="RAU17083.1"/>
    </source>
</evidence>
<evidence type="ECO:0000256" key="14">
    <source>
        <dbReference type="ARBA" id="ARBA00025153"/>
    </source>
</evidence>
<comment type="similarity">
    <text evidence="4 19">In the C-terminal section; belongs to the NnrD/CARKD family.</text>
</comment>
<evidence type="ECO:0000256" key="5">
    <source>
        <dbReference type="ARBA" id="ARBA00022723"/>
    </source>
</evidence>
<comment type="caution">
    <text evidence="22">The sequence shown here is derived from an EMBL/GenBank/DDBJ whole genome shotgun (WGS) entry which is preliminary data.</text>
</comment>
<dbReference type="Pfam" id="PF01256">
    <property type="entry name" value="Carb_kinase"/>
    <property type="match status" value="1"/>
</dbReference>
<evidence type="ECO:0000256" key="17">
    <source>
        <dbReference type="HAMAP-Rule" id="MF_01965"/>
    </source>
</evidence>
<comment type="cofactor">
    <cofactor evidence="18 19">
        <name>K(+)</name>
        <dbReference type="ChEBI" id="CHEBI:29103"/>
    </cofactor>
    <text evidence="18 19">Binds 1 potassium ion per subunit.</text>
</comment>
<dbReference type="RefSeq" id="WP_112159989.1">
    <property type="nucleotide sequence ID" value="NZ_QKRX01000012.1"/>
</dbReference>
<dbReference type="InterPro" id="IPR000631">
    <property type="entry name" value="CARKD"/>
</dbReference>